<dbReference type="InterPro" id="IPR025571">
    <property type="entry name" value="YqfQ"/>
</dbReference>
<feature type="region of interest" description="Disordered" evidence="1">
    <location>
        <begin position="134"/>
        <end position="169"/>
    </location>
</feature>
<proteinExistence type="predicted"/>
<feature type="compositionally biased region" description="Basic and acidic residues" evidence="1">
    <location>
        <begin position="134"/>
        <end position="159"/>
    </location>
</feature>
<sequence>MYPARPNPHNYWNQPAQPPMRHHGYPKPNIIHQFLSKIKGPGPTPKGPFHAPITPFQYGASNYHGLHGTLNQIQKGLGMVQQVLPLWKQYGPLIKNAPMFIDMVKLMMEEDETKDPKVEKEEASKDELIKQLEDDIKQESGFVKKGDEKQKTAELEQHPRGLPKPKLYI</sequence>
<feature type="region of interest" description="Disordered" evidence="1">
    <location>
        <begin position="1"/>
        <end position="23"/>
    </location>
</feature>
<organism evidence="2 3">
    <name type="scientific">Alkalibacillus silvisoli</name>
    <dbReference type="NCBI Taxonomy" id="392823"/>
    <lineage>
        <taxon>Bacteria</taxon>
        <taxon>Bacillati</taxon>
        <taxon>Bacillota</taxon>
        <taxon>Bacilli</taxon>
        <taxon>Bacillales</taxon>
        <taxon>Bacillaceae</taxon>
        <taxon>Alkalibacillus</taxon>
    </lineage>
</organism>
<evidence type="ECO:0000256" key="1">
    <source>
        <dbReference type="SAM" id="MobiDB-lite"/>
    </source>
</evidence>
<comment type="caution">
    <text evidence="2">The sequence shown here is derived from an EMBL/GenBank/DDBJ whole genome shotgun (WGS) entry which is preliminary data.</text>
</comment>
<evidence type="ECO:0000313" key="2">
    <source>
        <dbReference type="EMBL" id="GAA0459316.1"/>
    </source>
</evidence>
<evidence type="ECO:0008006" key="4">
    <source>
        <dbReference type="Google" id="ProtNLM"/>
    </source>
</evidence>
<dbReference type="Pfam" id="PF14181">
    <property type="entry name" value="YqfQ"/>
    <property type="match status" value="1"/>
</dbReference>
<reference evidence="2 3" key="1">
    <citation type="journal article" date="2019" name="Int. J. Syst. Evol. Microbiol.">
        <title>The Global Catalogue of Microorganisms (GCM) 10K type strain sequencing project: providing services to taxonomists for standard genome sequencing and annotation.</title>
        <authorList>
            <consortium name="The Broad Institute Genomics Platform"/>
            <consortium name="The Broad Institute Genome Sequencing Center for Infectious Disease"/>
            <person name="Wu L."/>
            <person name="Ma J."/>
        </authorList>
    </citation>
    <scope>NUCLEOTIDE SEQUENCE [LARGE SCALE GENOMIC DNA]</scope>
    <source>
        <strain evidence="2 3">JCM 14193</strain>
    </source>
</reference>
<dbReference type="Proteomes" id="UP001500740">
    <property type="component" value="Unassembled WGS sequence"/>
</dbReference>
<dbReference type="EMBL" id="BAAACZ010000009">
    <property type="protein sequence ID" value="GAA0459316.1"/>
    <property type="molecule type" value="Genomic_DNA"/>
</dbReference>
<evidence type="ECO:0000313" key="3">
    <source>
        <dbReference type="Proteomes" id="UP001500740"/>
    </source>
</evidence>
<keyword evidence="3" id="KW-1185">Reference proteome</keyword>
<protein>
    <recommendedName>
        <fullName evidence="4">YqfQ-like protein</fullName>
    </recommendedName>
</protein>
<name>A0ABN0ZUF7_9BACI</name>
<accession>A0ABN0ZUF7</accession>
<dbReference type="RefSeq" id="WP_343782590.1">
    <property type="nucleotide sequence ID" value="NZ_BAAACZ010000009.1"/>
</dbReference>
<gene>
    <name evidence="2" type="ORF">GCM10008935_13230</name>
</gene>